<organism evidence="3 4">
    <name type="scientific">Hohenbuehelia grisea</name>
    <dbReference type="NCBI Taxonomy" id="104357"/>
    <lineage>
        <taxon>Eukaryota</taxon>
        <taxon>Fungi</taxon>
        <taxon>Dikarya</taxon>
        <taxon>Basidiomycota</taxon>
        <taxon>Agaricomycotina</taxon>
        <taxon>Agaricomycetes</taxon>
        <taxon>Agaricomycetidae</taxon>
        <taxon>Agaricales</taxon>
        <taxon>Pleurotineae</taxon>
        <taxon>Pleurotaceae</taxon>
        <taxon>Hohenbuehelia</taxon>
    </lineage>
</organism>
<dbReference type="Proteomes" id="UP001556367">
    <property type="component" value="Unassembled WGS sequence"/>
</dbReference>
<keyword evidence="4" id="KW-1185">Reference proteome</keyword>
<feature type="region of interest" description="Disordered" evidence="2">
    <location>
        <begin position="315"/>
        <end position="353"/>
    </location>
</feature>
<protein>
    <submittedName>
        <fullName evidence="3">Uncharacterized protein</fullName>
    </submittedName>
</protein>
<comment type="caution">
    <text evidence="3">The sequence shown here is derived from an EMBL/GenBank/DDBJ whole genome shotgun (WGS) entry which is preliminary data.</text>
</comment>
<accession>A0ABR3JUG2</accession>
<proteinExistence type="predicted"/>
<reference evidence="4" key="1">
    <citation type="submission" date="2024-06" db="EMBL/GenBank/DDBJ databases">
        <title>Multi-omics analyses provide insights into the biosynthesis of the anticancer antibiotic pleurotin in Hohenbuehelia grisea.</title>
        <authorList>
            <person name="Weaver J.A."/>
            <person name="Alberti F."/>
        </authorList>
    </citation>
    <scope>NUCLEOTIDE SEQUENCE [LARGE SCALE GENOMIC DNA]</scope>
    <source>
        <strain evidence="4">T-177</strain>
    </source>
</reference>
<feature type="coiled-coil region" evidence="1">
    <location>
        <begin position="583"/>
        <end position="645"/>
    </location>
</feature>
<evidence type="ECO:0000256" key="2">
    <source>
        <dbReference type="SAM" id="MobiDB-lite"/>
    </source>
</evidence>
<keyword evidence="1" id="KW-0175">Coiled coil</keyword>
<name>A0ABR3JUG2_9AGAR</name>
<feature type="compositionally biased region" description="Polar residues" evidence="2">
    <location>
        <begin position="119"/>
        <end position="133"/>
    </location>
</feature>
<feature type="compositionally biased region" description="Low complexity" evidence="2">
    <location>
        <begin position="134"/>
        <end position="152"/>
    </location>
</feature>
<feature type="region of interest" description="Disordered" evidence="2">
    <location>
        <begin position="119"/>
        <end position="185"/>
    </location>
</feature>
<evidence type="ECO:0000313" key="4">
    <source>
        <dbReference type="Proteomes" id="UP001556367"/>
    </source>
</evidence>
<evidence type="ECO:0000313" key="3">
    <source>
        <dbReference type="EMBL" id="KAL0959524.1"/>
    </source>
</evidence>
<feature type="coiled-coil region" evidence="1">
    <location>
        <begin position="674"/>
        <end position="813"/>
    </location>
</feature>
<dbReference type="EMBL" id="JASNQZ010000002">
    <property type="protein sequence ID" value="KAL0959524.1"/>
    <property type="molecule type" value="Genomic_DNA"/>
</dbReference>
<gene>
    <name evidence="3" type="ORF">HGRIS_011237</name>
</gene>
<sequence length="864" mass="94001">MVAKKSKKTPKLTYTDRVLSAFTQIQKEHKKREVHLATIRAQVRKNAEARNETLGPQWSSFVGKAVLKLEEQGLLQTAHQPGNVALTPSGKKSIITARRSIPHTQSTENVLWRHIAQNSAVDSNSSTQRNQRTPSPAASIVRRRSSVAARQSRISKRPRFSSASMAPTPRNRSRAATQSFGSSKPLRKMTKAELIAAYMKLETQAGGSAVASRVSEATTPLTVVDESGRAMSPLTDLEDDDVDETLTQPDEEMSMPSSPSPLADLALTPRQLPVHEPAPSFLHSPAAAAAQNRPVNPSRLRTGVIRTDSGSLISLVSHQPTPAPSDHGDGPHPDVAFGSQTAETPHPDEDAGNDVHLASIEEKIYNALTEMLIFLRDNGIAPDSDAQDEMPVDLLGPTVKTLMDAFKNLRGQRELAVESATNLSLQIIAKDSVIRTLRERLDQSNAAAKENASQLEALTRNQDALRASLEEKGLEISTLIDEQAEALQALHTKHAAALNTLATDKDQIIMARIAETDAARCAHESSTAALNSKVEGLEALIADLRRISNEKDSAILESASHTQALDKKLQMQDDQLKSQTASAASLLSQHEQLMNDKQDLAAERDRLVEINSGMEKELEALEGIAEQLRLELSNAKETLITKEASLSGAQAELAAAIANTESLQLQDAAKDANIQDLQREIQALSESALSLGKDLDLERVTKKTLEDEVAAARLEVGNLTASRSTLLSQLNEGSALQTNLEQRVRELEDLAQASSRELATARDAELKAMQDVDHLNAKLAADLLDSQAQTEELARTRNQMESLQKHLALLQEAKVSDEGCITRLKSVIADFTRRQHEELVTLATQIETNNASHVDLPLLTTEVV</sequence>
<evidence type="ECO:0000256" key="1">
    <source>
        <dbReference type="SAM" id="Coils"/>
    </source>
</evidence>